<dbReference type="GO" id="GO:0019877">
    <property type="term" value="P:diaminopimelate biosynthetic process"/>
    <property type="evidence" value="ECO:0007669"/>
    <property type="project" value="UniProtKB-KW"/>
</dbReference>
<dbReference type="CDD" id="cd02274">
    <property type="entry name" value="DHDPR_N"/>
    <property type="match status" value="1"/>
</dbReference>
<organism evidence="15 16">
    <name type="scientific">Flavobacterium kingsejongi</name>
    <dbReference type="NCBI Taxonomy" id="1678728"/>
    <lineage>
        <taxon>Bacteria</taxon>
        <taxon>Pseudomonadati</taxon>
        <taxon>Bacteroidota</taxon>
        <taxon>Flavobacteriia</taxon>
        <taxon>Flavobacteriales</taxon>
        <taxon>Flavobacteriaceae</taxon>
        <taxon>Flavobacterium</taxon>
    </lineage>
</organism>
<evidence type="ECO:0000256" key="7">
    <source>
        <dbReference type="ARBA" id="ARBA00023154"/>
    </source>
</evidence>
<dbReference type="GO" id="GO:0009089">
    <property type="term" value="P:lysine biosynthetic process via diaminopimelate"/>
    <property type="evidence" value="ECO:0007669"/>
    <property type="project" value="UniProtKB-UniRule"/>
</dbReference>
<dbReference type="InterPro" id="IPR036291">
    <property type="entry name" value="NAD(P)-bd_dom_sf"/>
</dbReference>
<keyword evidence="4" id="KW-0220">Diaminopimelate biosynthesis</keyword>
<dbReference type="Pfam" id="PF01113">
    <property type="entry name" value="DapB_N"/>
    <property type="match status" value="1"/>
</dbReference>
<dbReference type="SUPFAM" id="SSF55347">
    <property type="entry name" value="Glyceraldehyde-3-phosphate dehydrogenase-like, C-terminal domain"/>
    <property type="match status" value="1"/>
</dbReference>
<evidence type="ECO:0000256" key="6">
    <source>
        <dbReference type="ARBA" id="ARBA00023027"/>
    </source>
</evidence>
<comment type="catalytic activity">
    <reaction evidence="10">
        <text>(S)-2,3,4,5-tetrahydrodipicolinate + NADP(+) + H2O = (2S,4S)-4-hydroxy-2,3,4,5-tetrahydrodipicolinate + NADPH + H(+)</text>
        <dbReference type="Rhea" id="RHEA:35331"/>
        <dbReference type="ChEBI" id="CHEBI:15377"/>
        <dbReference type="ChEBI" id="CHEBI:15378"/>
        <dbReference type="ChEBI" id="CHEBI:16845"/>
        <dbReference type="ChEBI" id="CHEBI:57783"/>
        <dbReference type="ChEBI" id="CHEBI:58349"/>
        <dbReference type="ChEBI" id="CHEBI:67139"/>
        <dbReference type="EC" id="1.17.1.8"/>
    </reaction>
</comment>
<dbReference type="AlphaFoldDB" id="A0A2S1LRI5"/>
<accession>A0A2S1LRI5</accession>
<comment type="pathway">
    <text evidence="8">Amino-acid biosynthesis; L-lysine biosynthesis via DAP pathway; (S)-tetrahydrodipicolinate from L-aspartate: step 4/4.</text>
</comment>
<dbReference type="InterPro" id="IPR023940">
    <property type="entry name" value="DHDPR_bac"/>
</dbReference>
<evidence type="ECO:0000259" key="14">
    <source>
        <dbReference type="Pfam" id="PF05173"/>
    </source>
</evidence>
<evidence type="ECO:0000256" key="11">
    <source>
        <dbReference type="ARBA" id="ARBA00049396"/>
    </source>
</evidence>
<dbReference type="PANTHER" id="PTHR20836">
    <property type="entry name" value="DIHYDRODIPICOLINATE REDUCTASE"/>
    <property type="match status" value="1"/>
</dbReference>
<evidence type="ECO:0000256" key="1">
    <source>
        <dbReference type="ARBA" id="ARBA00006642"/>
    </source>
</evidence>
<dbReference type="Proteomes" id="UP000244677">
    <property type="component" value="Chromosome"/>
</dbReference>
<keyword evidence="16" id="KW-1185">Reference proteome</keyword>
<evidence type="ECO:0000256" key="10">
    <source>
        <dbReference type="ARBA" id="ARBA00049080"/>
    </source>
</evidence>
<protein>
    <recommendedName>
        <fullName evidence="9 12">4-hydroxy-tetrahydrodipicolinate reductase</fullName>
        <ecNumber evidence="9 12">1.17.1.8</ecNumber>
    </recommendedName>
</protein>
<dbReference type="InterPro" id="IPR022663">
    <property type="entry name" value="DapB_C"/>
</dbReference>
<feature type="domain" description="Dihydrodipicolinate reductase C-terminal" evidence="14">
    <location>
        <begin position="132"/>
        <end position="252"/>
    </location>
</feature>
<evidence type="ECO:0000313" key="15">
    <source>
        <dbReference type="EMBL" id="AWG26375.1"/>
    </source>
</evidence>
<dbReference type="RefSeq" id="WP_108737900.1">
    <property type="nucleotide sequence ID" value="NZ_CP020919.1"/>
</dbReference>
<dbReference type="InterPro" id="IPR000846">
    <property type="entry name" value="DapB_N"/>
</dbReference>
<evidence type="ECO:0000256" key="3">
    <source>
        <dbReference type="ARBA" id="ARBA00022857"/>
    </source>
</evidence>
<evidence type="ECO:0000256" key="4">
    <source>
        <dbReference type="ARBA" id="ARBA00022915"/>
    </source>
</evidence>
<dbReference type="NCBIfam" id="TIGR00036">
    <property type="entry name" value="dapB"/>
    <property type="match status" value="1"/>
</dbReference>
<comment type="catalytic activity">
    <reaction evidence="11">
        <text>(S)-2,3,4,5-tetrahydrodipicolinate + NAD(+) + H2O = (2S,4S)-4-hydroxy-2,3,4,5-tetrahydrodipicolinate + NADH + H(+)</text>
        <dbReference type="Rhea" id="RHEA:35323"/>
        <dbReference type="ChEBI" id="CHEBI:15377"/>
        <dbReference type="ChEBI" id="CHEBI:15378"/>
        <dbReference type="ChEBI" id="CHEBI:16845"/>
        <dbReference type="ChEBI" id="CHEBI:57540"/>
        <dbReference type="ChEBI" id="CHEBI:57945"/>
        <dbReference type="ChEBI" id="CHEBI:67139"/>
        <dbReference type="EC" id="1.17.1.8"/>
    </reaction>
</comment>
<feature type="domain" description="Dihydrodipicolinate reductase N-terminal" evidence="13">
    <location>
        <begin position="4"/>
        <end position="128"/>
    </location>
</feature>
<comment type="similarity">
    <text evidence="1">Belongs to the DapB family.</text>
</comment>
<dbReference type="Gene3D" id="3.40.50.720">
    <property type="entry name" value="NAD(P)-binding Rossmann-like Domain"/>
    <property type="match status" value="1"/>
</dbReference>
<dbReference type="EC" id="1.17.1.8" evidence="9 12"/>
<keyword evidence="6" id="KW-0520">NAD</keyword>
<dbReference type="SUPFAM" id="SSF51735">
    <property type="entry name" value="NAD(P)-binding Rossmann-fold domains"/>
    <property type="match status" value="1"/>
</dbReference>
<evidence type="ECO:0000256" key="5">
    <source>
        <dbReference type="ARBA" id="ARBA00023002"/>
    </source>
</evidence>
<dbReference type="GO" id="GO:0005829">
    <property type="term" value="C:cytosol"/>
    <property type="evidence" value="ECO:0007669"/>
    <property type="project" value="TreeGrafter"/>
</dbReference>
<dbReference type="EMBL" id="CP020919">
    <property type="protein sequence ID" value="AWG26375.1"/>
    <property type="molecule type" value="Genomic_DNA"/>
</dbReference>
<proteinExistence type="inferred from homology"/>
<evidence type="ECO:0000256" key="2">
    <source>
        <dbReference type="ARBA" id="ARBA00022605"/>
    </source>
</evidence>
<keyword evidence="3" id="KW-0521">NADP</keyword>
<evidence type="ECO:0000256" key="8">
    <source>
        <dbReference type="ARBA" id="ARBA00037922"/>
    </source>
</evidence>
<name>A0A2S1LRI5_9FLAO</name>
<evidence type="ECO:0000256" key="9">
    <source>
        <dbReference type="ARBA" id="ARBA00038983"/>
    </source>
</evidence>
<reference evidence="15 16" key="1">
    <citation type="submission" date="2017-04" db="EMBL/GenBank/DDBJ databases">
        <title>Complete genome sequence of Flavobacterium kingsejong AJ004.</title>
        <authorList>
            <person name="Lee P.C."/>
        </authorList>
    </citation>
    <scope>NUCLEOTIDE SEQUENCE [LARGE SCALE GENOMIC DNA]</scope>
    <source>
        <strain evidence="15 16">AJ004</strain>
    </source>
</reference>
<dbReference type="KEGG" id="fki:FK004_14630"/>
<dbReference type="Pfam" id="PF05173">
    <property type="entry name" value="DapB_C"/>
    <property type="match status" value="1"/>
</dbReference>
<dbReference type="OrthoDB" id="9790352at2"/>
<keyword evidence="5" id="KW-0560">Oxidoreductase</keyword>
<evidence type="ECO:0000259" key="13">
    <source>
        <dbReference type="Pfam" id="PF01113"/>
    </source>
</evidence>
<gene>
    <name evidence="15" type="ORF">FK004_14630</name>
</gene>
<dbReference type="Gene3D" id="3.30.360.10">
    <property type="entry name" value="Dihydrodipicolinate Reductase, domain 2"/>
    <property type="match status" value="1"/>
</dbReference>
<keyword evidence="2" id="KW-0028">Amino-acid biosynthesis</keyword>
<sequence length="268" mass="28432">MGKIKVCVAGATGWAGAALSKGIDSDPELELVGGISRKMAGKNLSELLQLTAHDVPAFGNASDALSTIDCDVFVEFTKPDVAKQNVLIAIEKGINVVIGTSGLTTKDYEEIEALALHKKVSVLAVGNFAITAVLLQKFSEMAAKYIPNFEVIDYADSHKIDTPSGTTLELVDKLSKVQVPTDFVTAKNLIGPIESRGAKVSNVTVHAVRLPSYTIAVETIFGLEEERLTIRHDSGTGAAPYVKGGLLAIKKVGSFTGFKRGLDSIMDL</sequence>
<keyword evidence="7" id="KW-0457">Lysine biosynthesis</keyword>
<evidence type="ECO:0000256" key="12">
    <source>
        <dbReference type="NCBIfam" id="TIGR00036"/>
    </source>
</evidence>
<dbReference type="GO" id="GO:0008839">
    <property type="term" value="F:4-hydroxy-tetrahydrodipicolinate reductase"/>
    <property type="evidence" value="ECO:0007669"/>
    <property type="project" value="UniProtKB-UniRule"/>
</dbReference>
<dbReference type="PANTHER" id="PTHR20836:SF0">
    <property type="entry name" value="4-HYDROXY-TETRAHYDRODIPICOLINATE REDUCTASE 1, CHLOROPLASTIC-RELATED"/>
    <property type="match status" value="1"/>
</dbReference>
<dbReference type="PIRSF" id="PIRSF000161">
    <property type="entry name" value="DHPR"/>
    <property type="match status" value="1"/>
</dbReference>
<evidence type="ECO:0000313" key="16">
    <source>
        <dbReference type="Proteomes" id="UP000244677"/>
    </source>
</evidence>